<evidence type="ECO:0000256" key="1">
    <source>
        <dbReference type="ARBA" id="ARBA00022723"/>
    </source>
</evidence>
<proteinExistence type="predicted"/>
<evidence type="ECO:0000313" key="5">
    <source>
        <dbReference type="EMBL" id="KTC98792.1"/>
    </source>
</evidence>
<evidence type="ECO:0000259" key="4">
    <source>
        <dbReference type="PROSITE" id="PS51677"/>
    </source>
</evidence>
<dbReference type="GO" id="GO:0016020">
    <property type="term" value="C:membrane"/>
    <property type="evidence" value="ECO:0007669"/>
    <property type="project" value="TreeGrafter"/>
</dbReference>
<dbReference type="SUPFAM" id="SSF88713">
    <property type="entry name" value="Glycoside hydrolase/deacetylase"/>
    <property type="match status" value="1"/>
</dbReference>
<keyword evidence="6" id="KW-1185">Reference proteome</keyword>
<gene>
    <name evidence="5" type="ORF">Lgee_1481</name>
</gene>
<evidence type="ECO:0000313" key="6">
    <source>
        <dbReference type="Proteomes" id="UP000054785"/>
    </source>
</evidence>
<reference evidence="5 6" key="1">
    <citation type="submission" date="2015-11" db="EMBL/GenBank/DDBJ databases">
        <title>Genomic analysis of 38 Legionella species identifies large and diverse effector repertoires.</title>
        <authorList>
            <person name="Burstein D."/>
            <person name="Amaro F."/>
            <person name="Zusman T."/>
            <person name="Lifshitz Z."/>
            <person name="Cohen O."/>
            <person name="Gilbert J.A."/>
            <person name="Pupko T."/>
            <person name="Shuman H.A."/>
            <person name="Segal G."/>
        </authorList>
    </citation>
    <scope>NUCLEOTIDE SEQUENCE [LARGE SCALE GENOMIC DNA]</scope>
    <source>
        <strain evidence="5 6">ATCC 49504</strain>
    </source>
</reference>
<evidence type="ECO:0000256" key="3">
    <source>
        <dbReference type="SAM" id="SignalP"/>
    </source>
</evidence>
<dbReference type="PROSITE" id="PS51677">
    <property type="entry name" value="NODB"/>
    <property type="match status" value="1"/>
</dbReference>
<dbReference type="Gene3D" id="3.20.20.370">
    <property type="entry name" value="Glycoside hydrolase/deacetylase"/>
    <property type="match status" value="1"/>
</dbReference>
<dbReference type="Pfam" id="PF01522">
    <property type="entry name" value="Polysacc_deac_1"/>
    <property type="match status" value="1"/>
</dbReference>
<evidence type="ECO:0000256" key="2">
    <source>
        <dbReference type="ARBA" id="ARBA00022801"/>
    </source>
</evidence>
<dbReference type="PANTHER" id="PTHR10587">
    <property type="entry name" value="GLYCOSYL TRANSFERASE-RELATED"/>
    <property type="match status" value="1"/>
</dbReference>
<dbReference type="GO" id="GO:0016810">
    <property type="term" value="F:hydrolase activity, acting on carbon-nitrogen (but not peptide) bonds"/>
    <property type="evidence" value="ECO:0007669"/>
    <property type="project" value="InterPro"/>
</dbReference>
<protein>
    <submittedName>
        <fullName evidence="5">Polysaccharide deacetylase</fullName>
    </submittedName>
</protein>
<organism evidence="5 6">
    <name type="scientific">Legionella geestiana</name>
    <dbReference type="NCBI Taxonomy" id="45065"/>
    <lineage>
        <taxon>Bacteria</taxon>
        <taxon>Pseudomonadati</taxon>
        <taxon>Pseudomonadota</taxon>
        <taxon>Gammaproteobacteria</taxon>
        <taxon>Legionellales</taxon>
        <taxon>Legionellaceae</taxon>
        <taxon>Legionella</taxon>
    </lineage>
</organism>
<dbReference type="EMBL" id="LNYC01000056">
    <property type="protein sequence ID" value="KTC98792.1"/>
    <property type="molecule type" value="Genomic_DNA"/>
</dbReference>
<dbReference type="Proteomes" id="UP000054785">
    <property type="component" value="Unassembled WGS sequence"/>
</dbReference>
<dbReference type="GO" id="GO:0046872">
    <property type="term" value="F:metal ion binding"/>
    <property type="evidence" value="ECO:0007669"/>
    <property type="project" value="UniProtKB-KW"/>
</dbReference>
<dbReference type="InterPro" id="IPR002509">
    <property type="entry name" value="NODB_dom"/>
</dbReference>
<sequence length="270" mass="30477">MALLAALILASPLFAAKREIAITIDDLPFVGEDTNFHLNMIIDALKTGEVPATGFVIASKVNPTNWAALQKFREAGFGIGNHTLTHANLARLSLESDLHEIDAADKILSPLMEDTTRYFRYPYLAMGNGAKKERLLQHLQELHYQIAPITIDSRDFVFNQLLMNIPEKQRRSFLDSLRACYLDFIWQQTIAAEEHNRINRQSDKPQILLVHANLLNAYVLPDIINMYRQNGYAFVSLENALAPESTRALAQKAAKKSRTGKSIARFLAWD</sequence>
<name>A0A0W0TTM4_9GAMM</name>
<keyword evidence="3" id="KW-0732">Signal</keyword>
<dbReference type="AlphaFoldDB" id="A0A0W0TTM4"/>
<dbReference type="PATRIC" id="fig|45065.4.peg.1605"/>
<feature type="chain" id="PRO_5012249586" evidence="3">
    <location>
        <begin position="16"/>
        <end position="270"/>
    </location>
</feature>
<feature type="domain" description="NodB homology" evidence="4">
    <location>
        <begin position="18"/>
        <end position="235"/>
    </location>
</feature>
<dbReference type="PANTHER" id="PTHR10587:SF133">
    <property type="entry name" value="CHITIN DEACETYLASE 1-RELATED"/>
    <property type="match status" value="1"/>
</dbReference>
<keyword evidence="2" id="KW-0378">Hydrolase</keyword>
<keyword evidence="1" id="KW-0479">Metal-binding</keyword>
<dbReference type="GO" id="GO:0005975">
    <property type="term" value="P:carbohydrate metabolic process"/>
    <property type="evidence" value="ECO:0007669"/>
    <property type="project" value="InterPro"/>
</dbReference>
<dbReference type="InterPro" id="IPR011330">
    <property type="entry name" value="Glyco_hydro/deAcase_b/a-brl"/>
</dbReference>
<comment type="caution">
    <text evidence="5">The sequence shown here is derived from an EMBL/GenBank/DDBJ whole genome shotgun (WGS) entry which is preliminary data.</text>
</comment>
<accession>A0A0W0TTM4</accession>
<dbReference type="STRING" id="45065.Lgee_1481"/>
<feature type="signal peptide" evidence="3">
    <location>
        <begin position="1"/>
        <end position="15"/>
    </location>
</feature>
<dbReference type="InterPro" id="IPR050248">
    <property type="entry name" value="Polysacc_deacetylase_ArnD"/>
</dbReference>